<feature type="region of interest" description="Disordered" evidence="3">
    <location>
        <begin position="502"/>
        <end position="525"/>
    </location>
</feature>
<dbReference type="KEGG" id="ovb:NB640_09450"/>
<dbReference type="PANTHER" id="PTHR30203:SF32">
    <property type="entry name" value="CATION EFFLUX SYSTEM PROTEIN CUSC"/>
    <property type="match status" value="1"/>
</dbReference>
<evidence type="ECO:0000313" key="4">
    <source>
        <dbReference type="EMBL" id="WAW09465.1"/>
    </source>
</evidence>
<keyword evidence="2" id="KW-0564">Palmitate</keyword>
<proteinExistence type="inferred from homology"/>
<gene>
    <name evidence="4" type="ORF">NB640_09450</name>
</gene>
<keyword evidence="2" id="KW-0472">Membrane</keyword>
<dbReference type="EMBL" id="CP098242">
    <property type="protein sequence ID" value="WAW09465.1"/>
    <property type="molecule type" value="Genomic_DNA"/>
</dbReference>
<dbReference type="RefSeq" id="WP_269308462.1">
    <property type="nucleotide sequence ID" value="NZ_CP098242.1"/>
</dbReference>
<dbReference type="PANTHER" id="PTHR30203">
    <property type="entry name" value="OUTER MEMBRANE CATION EFFLUX PROTEIN"/>
    <property type="match status" value="1"/>
</dbReference>
<evidence type="ECO:0000256" key="3">
    <source>
        <dbReference type="SAM" id="MobiDB-lite"/>
    </source>
</evidence>
<dbReference type="Proteomes" id="UP001156215">
    <property type="component" value="Chromosome"/>
</dbReference>
<dbReference type="InterPro" id="IPR003423">
    <property type="entry name" value="OMP_efflux"/>
</dbReference>
<reference evidence="4" key="1">
    <citation type="journal article" date="2022" name="Front. Microbiol.">
        <title>New perspectives on an old grouping: The genomic and phenotypic variability of Oxalobacter formigenes and the implications for calcium oxalate stone prevention.</title>
        <authorList>
            <person name="Chmiel J.A."/>
            <person name="Carr C."/>
            <person name="Stuivenberg G.A."/>
            <person name="Venema R."/>
            <person name="Chanyi R.M."/>
            <person name="Al K.F."/>
            <person name="Giguere D."/>
            <person name="Say H."/>
            <person name="Akouris P.P."/>
            <person name="Dominguez Romero S.A."/>
            <person name="Kwong A."/>
            <person name="Tai V."/>
            <person name="Koval S.F."/>
            <person name="Razvi H."/>
            <person name="Bjazevic J."/>
            <person name="Burton J.P."/>
        </authorList>
    </citation>
    <scope>NUCLEOTIDE SEQUENCE</scope>
    <source>
        <strain evidence="4">WoOx3</strain>
    </source>
</reference>
<dbReference type="SUPFAM" id="SSF56954">
    <property type="entry name" value="Outer membrane efflux proteins (OEP)"/>
    <property type="match status" value="1"/>
</dbReference>
<comment type="subcellular location">
    <subcellularLocation>
        <location evidence="2">Cell membrane</location>
        <topology evidence="2">Lipid-anchor</topology>
    </subcellularLocation>
</comment>
<sequence length="525" mass="57280">MTRLRKCAFALMAAGMLTSCSMAPTYERPEAPVEGTWPEHAAVAEGTIPAPEIGWAEFVRDPRLQVLIAAAIENNRDLRVATLRIEEARAQYNIQWSERLPNINAEGQAQRSKTPGSIAGTPGYANTGNYQVGLGLAAFEIDFFGRVKSLSDAALYQYFATEEAQRSAHISLVSEVCKTYLTERALAKQRDLAQKSYKAYKSTYELTEKRFEVGASSALELRQYETLMHNARVSVVTLERQRAQMENALTVLIGGKKIDNLPAQKDFSDNEILMEIPAGLPSDLLANRPDIRQYENQLRSANANIGAARAAFFPRITLTAFGGTASNTLSGLFDAGSSAWTFTPQILLPIFDAGRNIANLDLAEARKNIAITEYEKTIQVAFREVADALIARGLFNEQVTAQAAVLTAESERLMLSRARYDNGIASSLDVLDAERQHFAAEQTLVQARLDRLINTVDLYRSLGGGLQQATVPVEPLAEAKAMPPATEVKPAAEVEPPVEAKAAEETVKSAETPSVPAVEKNGENG</sequence>
<feature type="signal peptide" evidence="2">
    <location>
        <begin position="1"/>
        <end position="23"/>
    </location>
</feature>
<dbReference type="Gene3D" id="1.20.1600.10">
    <property type="entry name" value="Outer membrane efflux proteins (OEP)"/>
    <property type="match status" value="1"/>
</dbReference>
<evidence type="ECO:0000313" key="5">
    <source>
        <dbReference type="Proteomes" id="UP001156215"/>
    </source>
</evidence>
<feature type="chain" id="PRO_5039760447" evidence="2">
    <location>
        <begin position="24"/>
        <end position="525"/>
    </location>
</feature>
<dbReference type="Pfam" id="PF02321">
    <property type="entry name" value="OEP"/>
    <property type="match status" value="2"/>
</dbReference>
<dbReference type="InterPro" id="IPR010131">
    <property type="entry name" value="MdtP/NodT-like"/>
</dbReference>
<dbReference type="PROSITE" id="PS51257">
    <property type="entry name" value="PROKAR_LIPOPROTEIN"/>
    <property type="match status" value="1"/>
</dbReference>
<keyword evidence="2" id="KW-0732">Signal</keyword>
<dbReference type="NCBIfam" id="TIGR01845">
    <property type="entry name" value="outer_NodT"/>
    <property type="match status" value="1"/>
</dbReference>
<keyword evidence="5" id="KW-1185">Reference proteome</keyword>
<accession>A0A9E9P2Q4</accession>
<organism evidence="4 5">
    <name type="scientific">Oxalobacter vibrioformis</name>
    <dbReference type="NCBI Taxonomy" id="933080"/>
    <lineage>
        <taxon>Bacteria</taxon>
        <taxon>Pseudomonadati</taxon>
        <taxon>Pseudomonadota</taxon>
        <taxon>Betaproteobacteria</taxon>
        <taxon>Burkholderiales</taxon>
        <taxon>Oxalobacteraceae</taxon>
        <taxon>Oxalobacter</taxon>
    </lineage>
</organism>
<keyword evidence="2" id="KW-0812">Transmembrane</keyword>
<protein>
    <submittedName>
        <fullName evidence="4">Efflux transporter outer membrane subunit</fullName>
    </submittedName>
</protein>
<evidence type="ECO:0000256" key="1">
    <source>
        <dbReference type="ARBA" id="ARBA00007613"/>
    </source>
</evidence>
<evidence type="ECO:0000256" key="2">
    <source>
        <dbReference type="RuleBase" id="RU362097"/>
    </source>
</evidence>
<dbReference type="GO" id="GO:0005886">
    <property type="term" value="C:plasma membrane"/>
    <property type="evidence" value="ECO:0007669"/>
    <property type="project" value="UniProtKB-SubCell"/>
</dbReference>
<dbReference type="GO" id="GO:0015562">
    <property type="term" value="F:efflux transmembrane transporter activity"/>
    <property type="evidence" value="ECO:0007669"/>
    <property type="project" value="InterPro"/>
</dbReference>
<keyword evidence="2" id="KW-1134">Transmembrane beta strand</keyword>
<dbReference type="AlphaFoldDB" id="A0A9E9P2Q4"/>
<keyword evidence="2" id="KW-0449">Lipoprotein</keyword>
<dbReference type="Gene3D" id="2.20.200.10">
    <property type="entry name" value="Outer membrane efflux proteins (OEP)"/>
    <property type="match status" value="1"/>
</dbReference>
<name>A0A9E9P2Q4_9BURK</name>
<comment type="similarity">
    <text evidence="1 2">Belongs to the outer membrane factor (OMF) (TC 1.B.17) family.</text>
</comment>